<comment type="caution">
    <text evidence="1">The sequence shown here is derived from an EMBL/GenBank/DDBJ whole genome shotgun (WGS) entry which is preliminary data.</text>
</comment>
<keyword evidence="2" id="KW-1185">Reference proteome</keyword>
<name>A0A8J3CF44_9PSEU</name>
<gene>
    <name evidence="1" type="ORF">GCM10012275_29430</name>
</gene>
<dbReference type="EMBL" id="BMMK01000012">
    <property type="protein sequence ID" value="GGM56415.1"/>
    <property type="molecule type" value="Genomic_DNA"/>
</dbReference>
<evidence type="ECO:0000313" key="1">
    <source>
        <dbReference type="EMBL" id="GGM56415.1"/>
    </source>
</evidence>
<dbReference type="InterPro" id="IPR045684">
    <property type="entry name" value="DUF6191"/>
</dbReference>
<dbReference type="AlphaFoldDB" id="A0A8J3CF44"/>
<dbReference type="RefSeq" id="WP_189057991.1">
    <property type="nucleotide sequence ID" value="NZ_BMMK01000012.1"/>
</dbReference>
<protein>
    <submittedName>
        <fullName evidence="1">Uncharacterized protein</fullName>
    </submittedName>
</protein>
<dbReference type="Proteomes" id="UP000637578">
    <property type="component" value="Unassembled WGS sequence"/>
</dbReference>
<organism evidence="1 2">
    <name type="scientific">Longimycelium tulufanense</name>
    <dbReference type="NCBI Taxonomy" id="907463"/>
    <lineage>
        <taxon>Bacteria</taxon>
        <taxon>Bacillati</taxon>
        <taxon>Actinomycetota</taxon>
        <taxon>Actinomycetes</taxon>
        <taxon>Pseudonocardiales</taxon>
        <taxon>Pseudonocardiaceae</taxon>
        <taxon>Longimycelium</taxon>
    </lineage>
</organism>
<reference evidence="1" key="1">
    <citation type="journal article" date="2014" name="Int. J. Syst. Evol. Microbiol.">
        <title>Complete genome sequence of Corynebacterium casei LMG S-19264T (=DSM 44701T), isolated from a smear-ripened cheese.</title>
        <authorList>
            <consortium name="US DOE Joint Genome Institute (JGI-PGF)"/>
            <person name="Walter F."/>
            <person name="Albersmeier A."/>
            <person name="Kalinowski J."/>
            <person name="Ruckert C."/>
        </authorList>
    </citation>
    <scope>NUCLEOTIDE SEQUENCE</scope>
    <source>
        <strain evidence="1">CGMCC 4.5737</strain>
    </source>
</reference>
<sequence length="55" mass="6485">MWLGELFSSGARHQREHREWSLLYRRGQYEAGADPLDLDSGVVRLERRRPAEESD</sequence>
<reference evidence="1" key="2">
    <citation type="submission" date="2020-09" db="EMBL/GenBank/DDBJ databases">
        <authorList>
            <person name="Sun Q."/>
            <person name="Zhou Y."/>
        </authorList>
    </citation>
    <scope>NUCLEOTIDE SEQUENCE</scope>
    <source>
        <strain evidence="1">CGMCC 4.5737</strain>
    </source>
</reference>
<proteinExistence type="predicted"/>
<evidence type="ECO:0000313" key="2">
    <source>
        <dbReference type="Proteomes" id="UP000637578"/>
    </source>
</evidence>
<dbReference type="Pfam" id="PF19690">
    <property type="entry name" value="DUF6191"/>
    <property type="match status" value="1"/>
</dbReference>
<accession>A0A8J3CF44</accession>